<evidence type="ECO:0000256" key="1">
    <source>
        <dbReference type="SAM" id="MobiDB-lite"/>
    </source>
</evidence>
<name>A0A2J6T9R5_9HELO</name>
<dbReference type="AlphaFoldDB" id="A0A2J6T9R5"/>
<evidence type="ECO:0000313" key="3">
    <source>
        <dbReference type="Proteomes" id="UP000235371"/>
    </source>
</evidence>
<feature type="compositionally biased region" description="Basic and acidic residues" evidence="1">
    <location>
        <begin position="130"/>
        <end position="149"/>
    </location>
</feature>
<protein>
    <submittedName>
        <fullName evidence="2">Uncharacterized protein</fullName>
    </submittedName>
</protein>
<feature type="region of interest" description="Disordered" evidence="1">
    <location>
        <begin position="125"/>
        <end position="149"/>
    </location>
</feature>
<accession>A0A2J6T9R5</accession>
<dbReference type="Proteomes" id="UP000235371">
    <property type="component" value="Unassembled WGS sequence"/>
</dbReference>
<sequence length="149" mass="16892">MSSSHSTPSKAATAKSKSKASSSSRSSSRMFTPVMQDRQARNKDPYASTDESSDSAWEGQNRKFDVYSRDSFARIQRRREAAIVLDNPELLMMHAQARSDSIPGTRHYFTKILCGYEDEKDPYAPPGVEIYEKPKFRPSKEANETKRSM</sequence>
<reference evidence="2 3" key="1">
    <citation type="submission" date="2016-04" db="EMBL/GenBank/DDBJ databases">
        <title>A degradative enzymes factory behind the ericoid mycorrhizal symbiosis.</title>
        <authorList>
            <consortium name="DOE Joint Genome Institute"/>
            <person name="Martino E."/>
            <person name="Morin E."/>
            <person name="Grelet G."/>
            <person name="Kuo A."/>
            <person name="Kohler A."/>
            <person name="Daghino S."/>
            <person name="Barry K."/>
            <person name="Choi C."/>
            <person name="Cichocki N."/>
            <person name="Clum A."/>
            <person name="Copeland A."/>
            <person name="Hainaut M."/>
            <person name="Haridas S."/>
            <person name="Labutti K."/>
            <person name="Lindquist E."/>
            <person name="Lipzen A."/>
            <person name="Khouja H.-R."/>
            <person name="Murat C."/>
            <person name="Ohm R."/>
            <person name="Olson A."/>
            <person name="Spatafora J."/>
            <person name="Veneault-Fourrey C."/>
            <person name="Henrissat B."/>
            <person name="Grigoriev I."/>
            <person name="Martin F."/>
            <person name="Perotto S."/>
        </authorList>
    </citation>
    <scope>NUCLEOTIDE SEQUENCE [LARGE SCALE GENOMIC DNA]</scope>
    <source>
        <strain evidence="2 3">E</strain>
    </source>
</reference>
<proteinExistence type="predicted"/>
<gene>
    <name evidence="2" type="ORF">K444DRAFT_590145</name>
</gene>
<feature type="compositionally biased region" description="Low complexity" evidence="1">
    <location>
        <begin position="1"/>
        <end position="28"/>
    </location>
</feature>
<dbReference type="GeneID" id="36586214"/>
<organism evidence="2 3">
    <name type="scientific">Hyaloscypha bicolor E</name>
    <dbReference type="NCBI Taxonomy" id="1095630"/>
    <lineage>
        <taxon>Eukaryota</taxon>
        <taxon>Fungi</taxon>
        <taxon>Dikarya</taxon>
        <taxon>Ascomycota</taxon>
        <taxon>Pezizomycotina</taxon>
        <taxon>Leotiomycetes</taxon>
        <taxon>Helotiales</taxon>
        <taxon>Hyaloscyphaceae</taxon>
        <taxon>Hyaloscypha</taxon>
        <taxon>Hyaloscypha bicolor</taxon>
    </lineage>
</organism>
<dbReference type="RefSeq" id="XP_024736653.1">
    <property type="nucleotide sequence ID" value="XM_024878137.1"/>
</dbReference>
<evidence type="ECO:0000313" key="2">
    <source>
        <dbReference type="EMBL" id="PMD59749.1"/>
    </source>
</evidence>
<feature type="region of interest" description="Disordered" evidence="1">
    <location>
        <begin position="1"/>
        <end position="60"/>
    </location>
</feature>
<dbReference type="OrthoDB" id="5372011at2759"/>
<dbReference type="InParanoid" id="A0A2J6T9R5"/>
<dbReference type="EMBL" id="KZ613813">
    <property type="protein sequence ID" value="PMD59749.1"/>
    <property type="molecule type" value="Genomic_DNA"/>
</dbReference>
<keyword evidence="3" id="KW-1185">Reference proteome</keyword>